<sequence>MAEWSELPSDVLELIARQLGTHSDVLQLHAVCFSWRSALSKRPYRLPCRVPLLPNEGSDYNFRFNLLKRTIYCLLPASRLWTSSDSNQASSDGWLIKLEEDVPGMMRLLYPLTKDQIHPLPSMFPKVMDLSDLQISELGHEYLLQCVKQNFNPFIDPVKNLYMKNVAFFSAKPIISSPADINDVFTLLRIHVSGKLAMFKSGDKKWTILEKLGPDYSDVICFKGKFYAVNATGRTAIFDRSATLSSTVFIKPFAIFPVISGSKMYLVESEGDLILVDRYDLNGKHCFKVFKFYEGRQEWDELQSLDGRLLFLGDGCSFSASASDFPGCKGKNLCFFTEEFPFGEGGYRFKGMQVFNLDDGCTGPLASYPGYSKVFWPPPSWVASTSVGISAQVPLSSTLVK</sequence>
<gene>
    <name evidence="2" type="ORF">NE237_022092</name>
</gene>
<dbReference type="InterPro" id="IPR005174">
    <property type="entry name" value="KIB1-4_b-propeller"/>
</dbReference>
<dbReference type="PANTHER" id="PTHR47123">
    <property type="entry name" value="F-BOX PROTEIN SKIP23"/>
    <property type="match status" value="1"/>
</dbReference>
<accession>A0A9Q0HCF5</accession>
<keyword evidence="3" id="KW-1185">Reference proteome</keyword>
<organism evidence="2 3">
    <name type="scientific">Protea cynaroides</name>
    <dbReference type="NCBI Taxonomy" id="273540"/>
    <lineage>
        <taxon>Eukaryota</taxon>
        <taxon>Viridiplantae</taxon>
        <taxon>Streptophyta</taxon>
        <taxon>Embryophyta</taxon>
        <taxon>Tracheophyta</taxon>
        <taxon>Spermatophyta</taxon>
        <taxon>Magnoliopsida</taxon>
        <taxon>Proteales</taxon>
        <taxon>Proteaceae</taxon>
        <taxon>Protea</taxon>
    </lineage>
</organism>
<dbReference type="PANTHER" id="PTHR47123:SF15">
    <property type="entry name" value="F-BOX PROTEIN SKIP23"/>
    <property type="match status" value="1"/>
</dbReference>
<evidence type="ECO:0000313" key="2">
    <source>
        <dbReference type="EMBL" id="KAJ4962153.1"/>
    </source>
</evidence>
<dbReference type="Pfam" id="PF03478">
    <property type="entry name" value="Beta-prop_KIB1-4"/>
    <property type="match status" value="1"/>
</dbReference>
<comment type="caution">
    <text evidence="2">The sequence shown here is derived from an EMBL/GenBank/DDBJ whole genome shotgun (WGS) entry which is preliminary data.</text>
</comment>
<dbReference type="EMBL" id="JAMYWD010000008">
    <property type="protein sequence ID" value="KAJ4962153.1"/>
    <property type="molecule type" value="Genomic_DNA"/>
</dbReference>
<dbReference type="Proteomes" id="UP001141806">
    <property type="component" value="Unassembled WGS sequence"/>
</dbReference>
<proteinExistence type="predicted"/>
<name>A0A9Q0HCF5_9MAGN</name>
<dbReference type="OrthoDB" id="599103at2759"/>
<feature type="domain" description="KIB1-4 beta-propeller" evidence="1">
    <location>
        <begin position="83"/>
        <end position="356"/>
    </location>
</feature>
<evidence type="ECO:0000259" key="1">
    <source>
        <dbReference type="Pfam" id="PF03478"/>
    </source>
</evidence>
<evidence type="ECO:0000313" key="3">
    <source>
        <dbReference type="Proteomes" id="UP001141806"/>
    </source>
</evidence>
<dbReference type="InterPro" id="IPR051304">
    <property type="entry name" value="SCF_F-box_domain"/>
</dbReference>
<protein>
    <recommendedName>
        <fullName evidence="1">KIB1-4 beta-propeller domain-containing protein</fullName>
    </recommendedName>
</protein>
<reference evidence="2" key="1">
    <citation type="journal article" date="2023" name="Plant J.">
        <title>The genome of the king protea, Protea cynaroides.</title>
        <authorList>
            <person name="Chang J."/>
            <person name="Duong T.A."/>
            <person name="Schoeman C."/>
            <person name="Ma X."/>
            <person name="Roodt D."/>
            <person name="Barker N."/>
            <person name="Li Z."/>
            <person name="Van de Peer Y."/>
            <person name="Mizrachi E."/>
        </authorList>
    </citation>
    <scope>NUCLEOTIDE SEQUENCE</scope>
    <source>
        <tissue evidence="2">Young leaves</tissue>
    </source>
</reference>
<dbReference type="AlphaFoldDB" id="A0A9Q0HCF5"/>
<dbReference type="Gene3D" id="1.20.1280.50">
    <property type="match status" value="1"/>
</dbReference>